<dbReference type="AlphaFoldDB" id="A0A0R1R7J8"/>
<dbReference type="Gene3D" id="2.60.120.260">
    <property type="entry name" value="Galactose-binding domain-like"/>
    <property type="match status" value="1"/>
</dbReference>
<feature type="compositionally biased region" description="Low complexity" evidence="1">
    <location>
        <begin position="257"/>
        <end position="266"/>
    </location>
</feature>
<dbReference type="PANTHER" id="PTHR24023">
    <property type="entry name" value="COLLAGEN ALPHA"/>
    <property type="match status" value="1"/>
</dbReference>
<dbReference type="GO" id="GO:0030198">
    <property type="term" value="P:extracellular matrix organization"/>
    <property type="evidence" value="ECO:0007669"/>
    <property type="project" value="TreeGrafter"/>
</dbReference>
<organism evidence="2 3">
    <name type="scientific">Levilactobacillus spicheri DSM 15429</name>
    <dbReference type="NCBI Taxonomy" id="1423805"/>
    <lineage>
        <taxon>Bacteria</taxon>
        <taxon>Bacillati</taxon>
        <taxon>Bacillota</taxon>
        <taxon>Bacilli</taxon>
        <taxon>Lactobacillales</taxon>
        <taxon>Lactobacillaceae</taxon>
        <taxon>Levilactobacillus</taxon>
    </lineage>
</organism>
<dbReference type="Pfam" id="PF01391">
    <property type="entry name" value="Collagen"/>
    <property type="match status" value="1"/>
</dbReference>
<evidence type="ECO:0000313" key="2">
    <source>
        <dbReference type="EMBL" id="KRL50002.1"/>
    </source>
</evidence>
<proteinExistence type="predicted"/>
<feature type="region of interest" description="Disordered" evidence="1">
    <location>
        <begin position="233"/>
        <end position="297"/>
    </location>
</feature>
<name>A0A0R1R7J8_9LACO</name>
<dbReference type="GO" id="GO:0030020">
    <property type="term" value="F:extracellular matrix structural constituent conferring tensile strength"/>
    <property type="evidence" value="ECO:0007669"/>
    <property type="project" value="TreeGrafter"/>
</dbReference>
<dbReference type="PANTHER" id="PTHR24023:SF569">
    <property type="entry name" value="COLLAGEN ALPHA-1(I) CHAIN"/>
    <property type="match status" value="1"/>
</dbReference>
<accession>A0A0R1R7J8</accession>
<sequence>MQVSKELYFTDGNNEVKYLDTTASFNLAITQDGSAFDLTNAKSIDVKVANDTGYVFDKSIDMTTITQPLAGLITMPVDAEVMNALVPDDYTIEVWVTLSSLVTPGSQEGLTDGATTSTTTSSTDTTTYNAIFPSDDPQGFTITDNVMSDSGDVIPVMSLDDFQQEFDQLKTDLTNKVSTLQGPKGDTGQGLEIKGKVDTTSQLPATASEGDGYLVAEELYVWTNNAWKDCGPLQGPQGIQGIQGPKGDKGDMGATGPQGPQGIQGPKGDKGDTGPQGPKGDTGATGATGPIGPQGPVGAGLVVKGTVNNASQLPTTGNQEGYCYFVGTDLYVWDSGAWKNCGSVSPDLSNYVTVTDLNNGLSTKVTDNKNGTEQLNGTKVQPFNKLSDTIGGRNLVKDSEQEFTGKAYDFYYYNLASITELTPGKTYTVSFSAKVDDKAVKCNQNVFVVIHDSSWKFSAETDALISTDYQRGTNTFTVPKSQTGVSYITVYLSHPVINGKSDSSADKSDVAGTGYIKEFKLEKGSVATDWTPAPEDKVNVTDMRKPASDVAGIEEVNAKQDKIGYTPADDSKVAHLSGANNFDTVPTVNNNPLLLASGLPSDLARTGSDQEFTGKNTFDTAPIDKTTGNPYITKDGVPAVPSTLADTTKDANFTGKLQKSGIDVATKSDVTTAVSTATANMVDSTKATNFTAGLKSGGVDVATAADLKSIADKAWYMKSLPNVFALTNISLLYQVDDTNKKMNIVLNGSYNSNTITARDSTGFLIADFGDIIQGITAISMKTNTNKNGFYCYDQSMQQSPYVTNKVNIVFSGTKLYMNTGLDSYPRLKIYSADYLCLMYGSTIKYTELA</sequence>
<dbReference type="InterPro" id="IPR050149">
    <property type="entry name" value="Collagen_superfamily"/>
</dbReference>
<dbReference type="InterPro" id="IPR008160">
    <property type="entry name" value="Collagen"/>
</dbReference>
<feature type="compositionally biased region" description="Low complexity" evidence="1">
    <location>
        <begin position="278"/>
        <end position="296"/>
    </location>
</feature>
<dbReference type="PATRIC" id="fig|1423805.4.peg.2189"/>
<dbReference type="Proteomes" id="UP000051835">
    <property type="component" value="Unassembled WGS sequence"/>
</dbReference>
<dbReference type="GO" id="GO:0031012">
    <property type="term" value="C:extracellular matrix"/>
    <property type="evidence" value="ECO:0007669"/>
    <property type="project" value="TreeGrafter"/>
</dbReference>
<evidence type="ECO:0000256" key="1">
    <source>
        <dbReference type="SAM" id="MobiDB-lite"/>
    </source>
</evidence>
<reference evidence="2 3" key="1">
    <citation type="journal article" date="2015" name="Genome Announc.">
        <title>Expanding the biotechnology potential of lactobacilli through comparative genomics of 213 strains and associated genera.</title>
        <authorList>
            <person name="Sun Z."/>
            <person name="Harris H.M."/>
            <person name="McCann A."/>
            <person name="Guo C."/>
            <person name="Argimon S."/>
            <person name="Zhang W."/>
            <person name="Yang X."/>
            <person name="Jeffery I.B."/>
            <person name="Cooney J.C."/>
            <person name="Kagawa T.F."/>
            <person name="Liu W."/>
            <person name="Song Y."/>
            <person name="Salvetti E."/>
            <person name="Wrobel A."/>
            <person name="Rasinkangas P."/>
            <person name="Parkhill J."/>
            <person name="Rea M.C."/>
            <person name="O'Sullivan O."/>
            <person name="Ritari J."/>
            <person name="Douillard F.P."/>
            <person name="Paul Ross R."/>
            <person name="Yang R."/>
            <person name="Briner A.E."/>
            <person name="Felis G.E."/>
            <person name="de Vos W.M."/>
            <person name="Barrangou R."/>
            <person name="Klaenhammer T.R."/>
            <person name="Caufield P.W."/>
            <person name="Cui Y."/>
            <person name="Zhang H."/>
            <person name="O'Toole P.W."/>
        </authorList>
    </citation>
    <scope>NUCLEOTIDE SEQUENCE [LARGE SCALE GENOMIC DNA]</scope>
    <source>
        <strain evidence="2 3">DSM 15429</strain>
    </source>
</reference>
<protein>
    <submittedName>
        <fullName evidence="2">Uncharacterized protein</fullName>
    </submittedName>
</protein>
<dbReference type="GO" id="GO:0005615">
    <property type="term" value="C:extracellular space"/>
    <property type="evidence" value="ECO:0007669"/>
    <property type="project" value="TreeGrafter"/>
</dbReference>
<dbReference type="GO" id="GO:0005737">
    <property type="term" value="C:cytoplasm"/>
    <property type="evidence" value="ECO:0007669"/>
    <property type="project" value="TreeGrafter"/>
</dbReference>
<dbReference type="InterPro" id="IPR008979">
    <property type="entry name" value="Galactose-bd-like_sf"/>
</dbReference>
<evidence type="ECO:0000313" key="3">
    <source>
        <dbReference type="Proteomes" id="UP000051835"/>
    </source>
</evidence>
<gene>
    <name evidence="2" type="ORF">FD37_GL002130</name>
</gene>
<dbReference type="EMBL" id="AZFC01000003">
    <property type="protein sequence ID" value="KRL50002.1"/>
    <property type="molecule type" value="Genomic_DNA"/>
</dbReference>
<feature type="compositionally biased region" description="Low complexity" evidence="1">
    <location>
        <begin position="234"/>
        <end position="245"/>
    </location>
</feature>
<comment type="caution">
    <text evidence="2">The sequence shown here is derived from an EMBL/GenBank/DDBJ whole genome shotgun (WGS) entry which is preliminary data.</text>
</comment>
<dbReference type="SUPFAM" id="SSF49785">
    <property type="entry name" value="Galactose-binding domain-like"/>
    <property type="match status" value="1"/>
</dbReference>
<dbReference type="GO" id="GO:0009612">
    <property type="term" value="P:response to mechanical stimulus"/>
    <property type="evidence" value="ECO:0007669"/>
    <property type="project" value="TreeGrafter"/>
</dbReference>